<evidence type="ECO:0000313" key="2">
    <source>
        <dbReference type="Proteomes" id="UP000006062"/>
    </source>
</evidence>
<dbReference type="AlphaFoldDB" id="I3YEZ6"/>
<reference evidence="1 2" key="1">
    <citation type="submission" date="2012-06" db="EMBL/GenBank/DDBJ databases">
        <title>Complete sequence of Thiocystis violascens DSM 198.</title>
        <authorList>
            <consortium name="US DOE Joint Genome Institute"/>
            <person name="Lucas S."/>
            <person name="Han J."/>
            <person name="Lapidus A."/>
            <person name="Cheng J.-F."/>
            <person name="Goodwin L."/>
            <person name="Pitluck S."/>
            <person name="Peters L."/>
            <person name="Ovchinnikova G."/>
            <person name="Teshima H."/>
            <person name="Detter J.C."/>
            <person name="Han C."/>
            <person name="Tapia R."/>
            <person name="Land M."/>
            <person name="Hauser L."/>
            <person name="Kyrpides N."/>
            <person name="Ivanova N."/>
            <person name="Pagani I."/>
            <person name="Vogl K."/>
            <person name="Liu Z."/>
            <person name="Frigaard N.-U."/>
            <person name="Bryant D."/>
            <person name="Woyke T."/>
        </authorList>
    </citation>
    <scope>NUCLEOTIDE SEQUENCE [LARGE SCALE GENOMIC DNA]</scope>
    <source>
        <strain evidence="2">ATCC 17096 / DSM 198 / 6111</strain>
    </source>
</reference>
<sequence length="69" mass="8010">MVDLVKLEQWVKDHPEGAAEPFMNITTQRKITLNTVYKELKQEKETGVAIVDEDLLAIVRDLDDWLQEV</sequence>
<dbReference type="EMBL" id="CP003154">
    <property type="protein sequence ID" value="AFL75564.1"/>
    <property type="molecule type" value="Genomic_DNA"/>
</dbReference>
<keyword evidence="2" id="KW-1185">Reference proteome</keyword>
<name>I3YEZ6_THIV6</name>
<protein>
    <submittedName>
        <fullName evidence="1">Uncharacterized protein</fullName>
    </submittedName>
</protein>
<dbReference type="HOGENOM" id="CLU_2774684_0_0_6"/>
<dbReference type="STRING" id="765911.Thivi_3716"/>
<dbReference type="KEGG" id="tvi:Thivi_3716"/>
<accession>I3YEZ6</accession>
<dbReference type="RefSeq" id="WP_014779958.1">
    <property type="nucleotide sequence ID" value="NC_018012.1"/>
</dbReference>
<gene>
    <name evidence="1" type="ordered locus">Thivi_3716</name>
</gene>
<dbReference type="Proteomes" id="UP000006062">
    <property type="component" value="Chromosome"/>
</dbReference>
<organism evidence="1 2">
    <name type="scientific">Thiocystis violascens (strain ATCC 17096 / DSM 198 / 6111)</name>
    <name type="common">Chromatium violascens</name>
    <dbReference type="NCBI Taxonomy" id="765911"/>
    <lineage>
        <taxon>Bacteria</taxon>
        <taxon>Pseudomonadati</taxon>
        <taxon>Pseudomonadota</taxon>
        <taxon>Gammaproteobacteria</taxon>
        <taxon>Chromatiales</taxon>
        <taxon>Chromatiaceae</taxon>
        <taxon>Thiocystis</taxon>
    </lineage>
</organism>
<evidence type="ECO:0000313" key="1">
    <source>
        <dbReference type="EMBL" id="AFL75564.1"/>
    </source>
</evidence>
<proteinExistence type="predicted"/>